<accession>A0ABQ2A028</accession>
<sequence length="405" mass="45921">MAFPTPVTPPFRSFWWGGYECTDQLNAFGHRVDFLPLTGHLQLINEDYAALAPFSVRTVREGIRWAQIEKTPYQYDFSTVQLMLEAGQRHGIQQVWDLCHFGYPDDLTPLHPLFAQRFAALCRAFVAFYRSQRPDDVLVVTPINEVSFISWLGGDARGTAPYCNHQGWEVKYGLMRAYIEGAHALREADPSIRMLTTEPLVNIVPPLNASARERSWAREAHRNQFQATDMLSGRMCPELGGHEGLLDIVGFNYYYDNQWQNGTPNKLGWRDDVPDPRWVPLRTLLRAAHRRYNRPFALTETSHPGVDRPAWLRMIAEECTAVLRMGLPLQGICLYPIIDRPDWDHLDQWHQSGLWDADLSRPGPARVLHQPSAEALRQAQALTTAAMPDGRGQPAAGSLALGRVS</sequence>
<keyword evidence="3" id="KW-1185">Reference proteome</keyword>
<dbReference type="InterPro" id="IPR017853">
    <property type="entry name" value="GH"/>
</dbReference>
<dbReference type="RefSeq" id="WP_188561304.1">
    <property type="nucleotide sequence ID" value="NZ_BMGY01000009.1"/>
</dbReference>
<name>A0ABQ2A028_9BACT</name>
<organism evidence="2 3">
    <name type="scientific">Hymenobacter frigidus</name>
    <dbReference type="NCBI Taxonomy" id="1524095"/>
    <lineage>
        <taxon>Bacteria</taxon>
        <taxon>Pseudomonadati</taxon>
        <taxon>Bacteroidota</taxon>
        <taxon>Cytophagia</taxon>
        <taxon>Cytophagales</taxon>
        <taxon>Hymenobacteraceae</taxon>
        <taxon>Hymenobacter</taxon>
    </lineage>
</organism>
<dbReference type="Proteomes" id="UP000637774">
    <property type="component" value="Unassembled WGS sequence"/>
</dbReference>
<gene>
    <name evidence="2" type="ORF">GCM10011495_13630</name>
</gene>
<evidence type="ECO:0000313" key="3">
    <source>
        <dbReference type="Proteomes" id="UP000637774"/>
    </source>
</evidence>
<dbReference type="Gene3D" id="3.20.20.80">
    <property type="entry name" value="Glycosidases"/>
    <property type="match status" value="1"/>
</dbReference>
<evidence type="ECO:0000256" key="1">
    <source>
        <dbReference type="SAM" id="MobiDB-lite"/>
    </source>
</evidence>
<protein>
    <recommendedName>
        <fullName evidence="4">Amine oxidase</fullName>
    </recommendedName>
</protein>
<proteinExistence type="predicted"/>
<evidence type="ECO:0000313" key="2">
    <source>
        <dbReference type="EMBL" id="GGH83619.1"/>
    </source>
</evidence>
<reference evidence="3" key="1">
    <citation type="journal article" date="2019" name="Int. J. Syst. Evol. Microbiol.">
        <title>The Global Catalogue of Microorganisms (GCM) 10K type strain sequencing project: providing services to taxonomists for standard genome sequencing and annotation.</title>
        <authorList>
            <consortium name="The Broad Institute Genomics Platform"/>
            <consortium name="The Broad Institute Genome Sequencing Center for Infectious Disease"/>
            <person name="Wu L."/>
            <person name="Ma J."/>
        </authorList>
    </citation>
    <scope>NUCLEOTIDE SEQUENCE [LARGE SCALE GENOMIC DNA]</scope>
    <source>
        <strain evidence="3">CGMCC 1.14966</strain>
    </source>
</reference>
<dbReference type="EMBL" id="BMGY01000009">
    <property type="protein sequence ID" value="GGH83619.1"/>
    <property type="molecule type" value="Genomic_DNA"/>
</dbReference>
<comment type="caution">
    <text evidence="2">The sequence shown here is derived from an EMBL/GenBank/DDBJ whole genome shotgun (WGS) entry which is preliminary data.</text>
</comment>
<dbReference type="SUPFAM" id="SSF51445">
    <property type="entry name" value="(Trans)glycosidases"/>
    <property type="match status" value="1"/>
</dbReference>
<feature type="region of interest" description="Disordered" evidence="1">
    <location>
        <begin position="385"/>
        <end position="405"/>
    </location>
</feature>
<evidence type="ECO:0008006" key="4">
    <source>
        <dbReference type="Google" id="ProtNLM"/>
    </source>
</evidence>